<feature type="transmembrane region" description="Helical" evidence="3">
    <location>
        <begin position="21"/>
        <end position="40"/>
    </location>
</feature>
<keyword evidence="5" id="KW-1185">Reference proteome</keyword>
<dbReference type="InterPro" id="IPR010131">
    <property type="entry name" value="MdtP/NodT-like"/>
</dbReference>
<keyword evidence="3" id="KW-0812">Transmembrane</keyword>
<sequence>MRGGQEGCSKDRGFYRRPRSLAIGLLAALMLILQGCATFTQQPLPNAPSLVSIADAPRARLNMSSVGGVAATYNPALVAARTRLPEEDARVFAAGLLPDPQLSLSLDDPLSNAAGLVNAYSVGLAYDLRALVLRGETIRAAEFSRLQVALDVEWQTWQTMQQARDLYIQLAFLNLKHDLLNREIGVFRKDVSHLKAVVSSGDETVDVLGASLVVLSDAENQLQNVRSQRVVIRNQLAALIGLRPEAGFSISVLPTNLGEPSDDRIEDLLASLPERRPDLLALRAGYQSQNARKRGAILGQFPSLSVGLTRARDTAALKTNGVSISLSLPLFDGNRGNIAIERATSDRLWAEYQARLDASASEVLGLKTEILILNREIAQAQNTLDEIDRIVRKGAEAYRLGDFPAQSYSALLVARLTRQLAIADLRQQVWQATNGLVSVLGGRTARQLGAPTQSRLASKADRKT</sequence>
<evidence type="ECO:0000256" key="1">
    <source>
        <dbReference type="ARBA" id="ARBA00007613"/>
    </source>
</evidence>
<dbReference type="KEGG" id="paur:FGL86_10745"/>
<evidence type="ECO:0000256" key="3">
    <source>
        <dbReference type="SAM" id="Phobius"/>
    </source>
</evidence>
<gene>
    <name evidence="4" type="ORF">FGL86_10745</name>
</gene>
<proteinExistence type="inferred from homology"/>
<keyword evidence="2" id="KW-0175">Coiled coil</keyword>
<reference evidence="4 5" key="1">
    <citation type="submission" date="2019-06" db="EMBL/GenBank/DDBJ databases">
        <title>Genome analyses of bacteria isolated from kimchi.</title>
        <authorList>
            <person name="Lee S."/>
            <person name="Ahn S."/>
            <person name="Roh S."/>
        </authorList>
    </citation>
    <scope>NUCLEOTIDE SEQUENCE [LARGE SCALE GENOMIC DNA]</scope>
    <source>
        <strain evidence="4 5">CBA4606</strain>
    </source>
</reference>
<organism evidence="4 5">
    <name type="scientific">Pistricoccus aurantiacus</name>
    <dbReference type="NCBI Taxonomy" id="1883414"/>
    <lineage>
        <taxon>Bacteria</taxon>
        <taxon>Pseudomonadati</taxon>
        <taxon>Pseudomonadota</taxon>
        <taxon>Gammaproteobacteria</taxon>
        <taxon>Oceanospirillales</taxon>
        <taxon>Halomonadaceae</taxon>
        <taxon>Pistricoccus</taxon>
    </lineage>
</organism>
<keyword evidence="3" id="KW-0472">Membrane</keyword>
<evidence type="ECO:0000256" key="2">
    <source>
        <dbReference type="SAM" id="Coils"/>
    </source>
</evidence>
<comment type="similarity">
    <text evidence="1">Belongs to the outer membrane factor (OMF) (TC 1.B.17) family.</text>
</comment>
<evidence type="ECO:0000313" key="4">
    <source>
        <dbReference type="EMBL" id="QEA39506.1"/>
    </source>
</evidence>
<dbReference type="EMBL" id="CP042382">
    <property type="protein sequence ID" value="QEA39506.1"/>
    <property type="molecule type" value="Genomic_DNA"/>
</dbReference>
<dbReference type="InterPro" id="IPR003423">
    <property type="entry name" value="OMP_efflux"/>
</dbReference>
<dbReference type="GO" id="GO:0015562">
    <property type="term" value="F:efflux transmembrane transporter activity"/>
    <property type="evidence" value="ECO:0007669"/>
    <property type="project" value="InterPro"/>
</dbReference>
<feature type="coiled-coil region" evidence="2">
    <location>
        <begin position="363"/>
        <end position="390"/>
    </location>
</feature>
<evidence type="ECO:0000313" key="5">
    <source>
        <dbReference type="Proteomes" id="UP000321272"/>
    </source>
</evidence>
<dbReference type="AlphaFoldDB" id="A0A5B8SS69"/>
<dbReference type="SUPFAM" id="SSF56954">
    <property type="entry name" value="Outer membrane efflux proteins (OEP)"/>
    <property type="match status" value="1"/>
</dbReference>
<keyword evidence="3" id="KW-1133">Transmembrane helix</keyword>
<dbReference type="OrthoDB" id="9791261at2"/>
<protein>
    <submittedName>
        <fullName evidence="4">TolC family protein</fullName>
    </submittedName>
</protein>
<accession>A0A5B8SS69</accession>
<dbReference type="Pfam" id="PF02321">
    <property type="entry name" value="OEP"/>
    <property type="match status" value="1"/>
</dbReference>
<dbReference type="Proteomes" id="UP000321272">
    <property type="component" value="Chromosome"/>
</dbReference>
<dbReference type="Gene3D" id="1.20.1600.10">
    <property type="entry name" value="Outer membrane efflux proteins (OEP)"/>
    <property type="match status" value="1"/>
</dbReference>
<name>A0A5B8SS69_9GAMM</name>
<dbReference type="PANTHER" id="PTHR30203">
    <property type="entry name" value="OUTER MEMBRANE CATION EFFLUX PROTEIN"/>
    <property type="match status" value="1"/>
</dbReference>